<proteinExistence type="predicted"/>
<accession>A0A9E7MTQ7</accession>
<gene>
    <name evidence="1" type="ORF">PLUTO_00330</name>
</gene>
<dbReference type="Proteomes" id="UP001056883">
    <property type="component" value="Segment"/>
</dbReference>
<reference evidence="1" key="1">
    <citation type="submission" date="2022-05" db="EMBL/GenBank/DDBJ databases">
        <authorList>
            <person name="Friedrich I."/>
            <person name="Poehlein A."/>
            <person name="Schneider D."/>
            <person name="Hertel R."/>
            <person name="Daniel R."/>
        </authorList>
    </citation>
    <scope>NUCLEOTIDE SEQUENCE</scope>
</reference>
<evidence type="ECO:0000313" key="1">
    <source>
        <dbReference type="EMBL" id="USN16349.1"/>
    </source>
</evidence>
<name>A0A9E7MTQ7_9CAUD</name>
<dbReference type="EMBL" id="ON529861">
    <property type="protein sequence ID" value="USN16349.1"/>
    <property type="molecule type" value="Genomic_DNA"/>
</dbReference>
<evidence type="ECO:0000313" key="2">
    <source>
        <dbReference type="Proteomes" id="UP001056883"/>
    </source>
</evidence>
<sequence length="94" mass="9685">MNDEVQKVDVLAGIRLAARDCGAQGNHAAELELLGIAVAVRGLIEASNLLLAGSVAQAVAADHPDMPKADKENAAFRASDARDAVRRALARVGG</sequence>
<organism evidence="1 2">
    <name type="scientific">Luteibacter phage vB_LflM-Pluto</name>
    <dbReference type="NCBI Taxonomy" id="2948611"/>
    <lineage>
        <taxon>Viruses</taxon>
        <taxon>Duplodnaviria</taxon>
        <taxon>Heunggongvirae</taxon>
        <taxon>Uroviricota</taxon>
        <taxon>Caudoviricetes</taxon>
        <taxon>Lindbergviridae</taxon>
        <taxon>Plutovirus</taxon>
        <taxon>Plutovirus pluto</taxon>
    </lineage>
</organism>
<protein>
    <submittedName>
        <fullName evidence="1">Uncharacterized protein</fullName>
    </submittedName>
</protein>
<keyword evidence="2" id="KW-1185">Reference proteome</keyword>